<dbReference type="AlphaFoldDB" id="A6VTG5"/>
<dbReference type="OrthoDB" id="9787293at2"/>
<keyword evidence="2" id="KW-0808">Transferase</keyword>
<protein>
    <submittedName>
        <fullName evidence="2">Glycosyl transferase group 1</fullName>
    </submittedName>
</protein>
<proteinExistence type="predicted"/>
<dbReference type="Gene3D" id="3.40.50.2000">
    <property type="entry name" value="Glycogen Phosphorylase B"/>
    <property type="match status" value="2"/>
</dbReference>
<feature type="domain" description="Glycosyl transferase family 1" evidence="1">
    <location>
        <begin position="216"/>
        <end position="353"/>
    </location>
</feature>
<dbReference type="GO" id="GO:0016758">
    <property type="term" value="F:hexosyltransferase activity"/>
    <property type="evidence" value="ECO:0007669"/>
    <property type="project" value="TreeGrafter"/>
</dbReference>
<dbReference type="EMBL" id="CP000749">
    <property type="protein sequence ID" value="ABR69744.1"/>
    <property type="molecule type" value="Genomic_DNA"/>
</dbReference>
<dbReference type="Pfam" id="PF00534">
    <property type="entry name" value="Glycos_transf_1"/>
    <property type="match status" value="1"/>
</dbReference>
<evidence type="ECO:0000313" key="2">
    <source>
        <dbReference type="EMBL" id="ABR69744.1"/>
    </source>
</evidence>
<dbReference type="HOGENOM" id="CLU_009583_11_2_6"/>
<dbReference type="KEGG" id="mmw:Mmwyl1_0810"/>
<dbReference type="eggNOG" id="COG0438">
    <property type="taxonomic scope" value="Bacteria"/>
</dbReference>
<dbReference type="CAZy" id="GT4">
    <property type="family name" value="Glycosyltransferase Family 4"/>
</dbReference>
<dbReference type="PANTHER" id="PTHR45947:SF3">
    <property type="entry name" value="SULFOQUINOVOSYL TRANSFERASE SQD2"/>
    <property type="match status" value="1"/>
</dbReference>
<name>A6VTG5_MARMS</name>
<organism evidence="2">
    <name type="scientific">Marinomonas sp. (strain MWYL1)</name>
    <dbReference type="NCBI Taxonomy" id="400668"/>
    <lineage>
        <taxon>Bacteria</taxon>
        <taxon>Pseudomonadati</taxon>
        <taxon>Pseudomonadota</taxon>
        <taxon>Gammaproteobacteria</taxon>
        <taxon>Oceanospirillales</taxon>
        <taxon>Oceanospirillaceae</taxon>
        <taxon>Marinomonas</taxon>
    </lineage>
</organism>
<evidence type="ECO:0000259" key="1">
    <source>
        <dbReference type="Pfam" id="PF00534"/>
    </source>
</evidence>
<dbReference type="STRING" id="400668.Mmwyl1_0810"/>
<dbReference type="SUPFAM" id="SSF53756">
    <property type="entry name" value="UDP-Glycosyltransferase/glycogen phosphorylase"/>
    <property type="match status" value="1"/>
</dbReference>
<dbReference type="CDD" id="cd03794">
    <property type="entry name" value="GT4_WbuB-like"/>
    <property type="match status" value="1"/>
</dbReference>
<dbReference type="PANTHER" id="PTHR45947">
    <property type="entry name" value="SULFOQUINOVOSYL TRANSFERASE SQD2"/>
    <property type="match status" value="1"/>
</dbReference>
<dbReference type="InterPro" id="IPR001296">
    <property type="entry name" value="Glyco_trans_1"/>
</dbReference>
<sequence length="391" mass="43962">MKILILTFYYAPDLCAGSFRTTALVDKLNKIPGVELEVITTLPNRYASFSADAPKHEIKDNVEVHRIALPSHKSGMLDQVKAFTAFYRQANKLIKNKDYDLVYATSSRLFTAFLGARVASSKKLPLYLDIRDIFVDTIKDVLSPKITWLVKPLFSLLESYAFSKAQRINLVSKGFTGYFSNRYSKADYRWFTNGIDNEFLAVAPQTTDTSQKSCIPTVLYAGNIGEGQGLHTILPKLAKRLEGKAQFRIIGDGGRKLLLQNQLVGVTNVELLPPVSRAELIKEYQNADVLFLHLNDYPAFRKVLPSKIFEYAALGKPVWAGVSGYAADFLKEEVANSSVFYPGNDEHAYRSFDALALGVRPRGEFISKFSREQIMTEMAHDIVEFGKKNER</sequence>
<gene>
    <name evidence="2" type="ordered locus">Mmwyl1_0810</name>
</gene>
<reference evidence="2" key="1">
    <citation type="submission" date="2007-06" db="EMBL/GenBank/DDBJ databases">
        <title>Complete sequence of Marinomonas sp. MWYL1.</title>
        <authorList>
            <consortium name="US DOE Joint Genome Institute"/>
            <person name="Copeland A."/>
            <person name="Lucas S."/>
            <person name="Lapidus A."/>
            <person name="Barry K."/>
            <person name="Glavina del Rio T."/>
            <person name="Dalin E."/>
            <person name="Tice H."/>
            <person name="Pitluck S."/>
            <person name="Kiss H."/>
            <person name="Brettin T."/>
            <person name="Bruce D."/>
            <person name="Detter J.C."/>
            <person name="Han C."/>
            <person name="Schmutz J."/>
            <person name="Larimer F."/>
            <person name="Land M."/>
            <person name="Hauser L."/>
            <person name="Kyrpides N."/>
            <person name="Kim E."/>
            <person name="Johnston A.W.B."/>
            <person name="Todd J.D."/>
            <person name="Rogers R."/>
            <person name="Wexler M."/>
            <person name="Bond P.L."/>
            <person name="Li Y."/>
            <person name="Richardson P."/>
        </authorList>
    </citation>
    <scope>NUCLEOTIDE SEQUENCE [LARGE SCALE GENOMIC DNA]</scope>
    <source>
        <strain evidence="2">MWYL1</strain>
    </source>
</reference>
<accession>A6VTG5</accession>
<dbReference type="InterPro" id="IPR050194">
    <property type="entry name" value="Glycosyltransferase_grp1"/>
</dbReference>